<protein>
    <submittedName>
        <fullName evidence="2">Uncharacterized protein</fullName>
    </submittedName>
</protein>
<feature type="compositionally biased region" description="Basic and acidic residues" evidence="1">
    <location>
        <begin position="14"/>
        <end position="23"/>
    </location>
</feature>
<dbReference type="Proteomes" id="UP000093903">
    <property type="component" value="Unassembled WGS sequence"/>
</dbReference>
<accession>A0A853ME41</accession>
<dbReference type="AlphaFoldDB" id="A0A853ME41"/>
<gene>
    <name evidence="2" type="ORF">A9P98_03915</name>
</gene>
<dbReference type="EMBL" id="LYXA01000001">
    <property type="protein sequence ID" value="OBU75556.1"/>
    <property type="molecule type" value="Genomic_DNA"/>
</dbReference>
<organism evidence="2 3">
    <name type="scientific">Cylindrospermopsis raciborskii CS-505</name>
    <dbReference type="NCBI Taxonomy" id="533240"/>
    <lineage>
        <taxon>Bacteria</taxon>
        <taxon>Bacillati</taxon>
        <taxon>Cyanobacteriota</taxon>
        <taxon>Cyanophyceae</taxon>
        <taxon>Nostocales</taxon>
        <taxon>Aphanizomenonaceae</taxon>
        <taxon>Cylindrospermopsis</taxon>
    </lineage>
</organism>
<feature type="compositionally biased region" description="Low complexity" evidence="1">
    <location>
        <begin position="1"/>
        <end position="10"/>
    </location>
</feature>
<proteinExistence type="predicted"/>
<reference evidence="2 3" key="1">
    <citation type="submission" date="2016-05" db="EMBL/GenBank/DDBJ databases">
        <title>First complete genome of the cyanobacterium Cylindrospermopsis raciborskii CS505, containing a circular chromosome and a single extrachromosomal element.</title>
        <authorList>
            <person name="Fuentes J."/>
            <person name="Tamames J."/>
            <person name="Allen E."/>
            <person name="Plominski A."/>
            <person name="Vasquez M."/>
        </authorList>
    </citation>
    <scope>NUCLEOTIDE SEQUENCE [LARGE SCALE GENOMIC DNA]</scope>
    <source>
        <strain evidence="2 3">CS505</strain>
    </source>
</reference>
<feature type="region of interest" description="Disordered" evidence="1">
    <location>
        <begin position="1"/>
        <end position="23"/>
    </location>
</feature>
<evidence type="ECO:0000256" key="1">
    <source>
        <dbReference type="SAM" id="MobiDB-lite"/>
    </source>
</evidence>
<name>A0A853ME41_9CYAN</name>
<evidence type="ECO:0000313" key="2">
    <source>
        <dbReference type="EMBL" id="OBU75556.1"/>
    </source>
</evidence>
<sequence length="86" mass="10087">MDFSMNFNEPNETEENKTEELDRGGFKRQLKKLIYTAAEISPVSQAQWEKLLEIYNFASLSIEVIIQTICRNNARNVECRYKTLHS</sequence>
<comment type="caution">
    <text evidence="2">The sequence shown here is derived from an EMBL/GenBank/DDBJ whole genome shotgun (WGS) entry which is preliminary data.</text>
</comment>
<evidence type="ECO:0000313" key="3">
    <source>
        <dbReference type="Proteomes" id="UP000093903"/>
    </source>
</evidence>